<sequence length="276" mass="30747">MSLSRSVAKDGPQSAAVVEKAGVPNDLFERLFDVAKRLKLPRNSWAVHCIDKDGIRDIVFSQVLVKHVPKVAALHLPKSKLTGKDEITTVYCPKTVAIKSDASVTVSLMGVPVQAIEGVPSEVASGADVERLLEAVDALRVCRGGPNKKVYPGAEPESAYLDSLDAWRHYRCPLVLTEPGELCRLCRSLDPTVRLNMERKLRKQRAGFESVRIPSSVISQDVLLLRRQKYRLQRSNKRLEGRIHSTLQELDDLRREIKLVEEETRAQCGGDPCSMD</sequence>
<protein>
    <submittedName>
        <fullName evidence="2">Uncharacterized protein</fullName>
    </submittedName>
</protein>
<accession>A0A131YCR1</accession>
<proteinExistence type="predicted"/>
<reference evidence="2" key="1">
    <citation type="journal article" date="2016" name="Ticks Tick Borne Dis.">
        <title>De novo assembly and annotation of the salivary gland transcriptome of Rhipicephalus appendiculatus male and female ticks during blood feeding.</title>
        <authorList>
            <person name="de Castro M.H."/>
            <person name="de Klerk D."/>
            <person name="Pienaar R."/>
            <person name="Latif A.A."/>
            <person name="Rees D.J."/>
            <person name="Mans B.J."/>
        </authorList>
    </citation>
    <scope>NUCLEOTIDE SEQUENCE</scope>
    <source>
        <tissue evidence="2">Salivary glands</tissue>
    </source>
</reference>
<dbReference type="EMBL" id="GEDV01012305">
    <property type="protein sequence ID" value="JAP76252.1"/>
    <property type="molecule type" value="Transcribed_RNA"/>
</dbReference>
<feature type="coiled-coil region" evidence="1">
    <location>
        <begin position="236"/>
        <end position="263"/>
    </location>
</feature>
<name>A0A131YCR1_RHIAP</name>
<dbReference type="AlphaFoldDB" id="A0A131YCR1"/>
<evidence type="ECO:0000256" key="1">
    <source>
        <dbReference type="SAM" id="Coils"/>
    </source>
</evidence>
<evidence type="ECO:0000313" key="2">
    <source>
        <dbReference type="EMBL" id="JAP76252.1"/>
    </source>
</evidence>
<keyword evidence="1" id="KW-0175">Coiled coil</keyword>
<organism evidence="2">
    <name type="scientific">Rhipicephalus appendiculatus</name>
    <name type="common">Brown ear tick</name>
    <dbReference type="NCBI Taxonomy" id="34631"/>
    <lineage>
        <taxon>Eukaryota</taxon>
        <taxon>Metazoa</taxon>
        <taxon>Ecdysozoa</taxon>
        <taxon>Arthropoda</taxon>
        <taxon>Chelicerata</taxon>
        <taxon>Arachnida</taxon>
        <taxon>Acari</taxon>
        <taxon>Parasitiformes</taxon>
        <taxon>Ixodida</taxon>
        <taxon>Ixodoidea</taxon>
        <taxon>Ixodidae</taxon>
        <taxon>Rhipicephalinae</taxon>
        <taxon>Rhipicephalus</taxon>
        <taxon>Rhipicephalus</taxon>
    </lineage>
</organism>